<evidence type="ECO:0000259" key="2">
    <source>
        <dbReference type="Pfam" id="PF24798"/>
    </source>
</evidence>
<feature type="non-terminal residue" evidence="3">
    <location>
        <position position="308"/>
    </location>
</feature>
<dbReference type="EMBL" id="CAJNNV010031373">
    <property type="protein sequence ID" value="CAE8635922.1"/>
    <property type="molecule type" value="Genomic_DNA"/>
</dbReference>
<gene>
    <name evidence="3" type="ORF">PGLA1383_LOCUS51484</name>
</gene>
<dbReference type="Proteomes" id="UP000654075">
    <property type="component" value="Unassembled WGS sequence"/>
</dbReference>
<evidence type="ECO:0000313" key="4">
    <source>
        <dbReference type="Proteomes" id="UP000654075"/>
    </source>
</evidence>
<dbReference type="PANTHER" id="PTHR22538:SF0">
    <property type="entry name" value="CILIA- AND FLAGELLA-ASSOCIATED PROTEIN 74"/>
    <property type="match status" value="1"/>
</dbReference>
<accession>A0A813HE90</accession>
<proteinExistence type="predicted"/>
<evidence type="ECO:0000313" key="3">
    <source>
        <dbReference type="EMBL" id="CAE8635922.1"/>
    </source>
</evidence>
<name>A0A813HE90_POLGL</name>
<keyword evidence="4" id="KW-1185">Reference proteome</keyword>
<feature type="region of interest" description="Disordered" evidence="1">
    <location>
        <begin position="278"/>
        <end position="308"/>
    </location>
</feature>
<sequence length="308" mass="33533">LAYIQGHKEQAIQVKFCPKEDFLSRNPQCRDASRPGVEGAFRIPMRIVGADQVLPVNTALVGNLTSNGVEFQPTMLAFGRCFVGSSVVCRLTVHNESQLKQRFAFMRLPAYLSVQDVPTDVLEEEARDQLDTKGGSVAVLDGGGDGTLGSLLPGERRQLSVTYSPEAATEMDYNIVFKVITGDLCVRDFSIGCLGQGVSRIISFSETQVDMASIPCGAMSKESVVITNNSKVAQLLNVLVPLSKVSGLRVSPICVQLEPHESKRLQIEFRPTKDFTNLLKKPVEEIPEPAEGEQAAPTPVDGEEQKPE</sequence>
<dbReference type="OrthoDB" id="443872at2759"/>
<feature type="non-terminal residue" evidence="3">
    <location>
        <position position="1"/>
    </location>
</feature>
<dbReference type="PANTHER" id="PTHR22538">
    <property type="entry name" value="CILIA- AND FLAGELLA-ASSOCIATED PROTEIN 74"/>
    <property type="match status" value="1"/>
</dbReference>
<organism evidence="3 4">
    <name type="scientific">Polarella glacialis</name>
    <name type="common">Dinoflagellate</name>
    <dbReference type="NCBI Taxonomy" id="89957"/>
    <lineage>
        <taxon>Eukaryota</taxon>
        <taxon>Sar</taxon>
        <taxon>Alveolata</taxon>
        <taxon>Dinophyceae</taxon>
        <taxon>Suessiales</taxon>
        <taxon>Suessiaceae</taxon>
        <taxon>Polarella</taxon>
    </lineage>
</organism>
<dbReference type="InterPro" id="IPR013783">
    <property type="entry name" value="Ig-like_fold"/>
</dbReference>
<dbReference type="Gene3D" id="2.60.40.10">
    <property type="entry name" value="Immunoglobulins"/>
    <property type="match status" value="2"/>
</dbReference>
<reference evidence="3" key="1">
    <citation type="submission" date="2021-02" db="EMBL/GenBank/DDBJ databases">
        <authorList>
            <person name="Dougan E. K."/>
            <person name="Rhodes N."/>
            <person name="Thang M."/>
            <person name="Chan C."/>
        </authorList>
    </citation>
    <scope>NUCLEOTIDE SEQUENCE</scope>
</reference>
<dbReference type="AlphaFoldDB" id="A0A813HE90"/>
<feature type="domain" description="CFAP74 fourth Ig-like" evidence="2">
    <location>
        <begin position="71"/>
        <end position="115"/>
    </location>
</feature>
<protein>
    <recommendedName>
        <fullName evidence="2">CFAP74 fourth Ig-like domain-containing protein</fullName>
    </recommendedName>
</protein>
<dbReference type="Pfam" id="PF24798">
    <property type="entry name" value="Ig-CFAP74_4th"/>
    <property type="match status" value="1"/>
</dbReference>
<dbReference type="InterPro" id="IPR056310">
    <property type="entry name" value="Ig-CFAP74_4th"/>
</dbReference>
<evidence type="ECO:0000256" key="1">
    <source>
        <dbReference type="SAM" id="MobiDB-lite"/>
    </source>
</evidence>
<comment type="caution">
    <text evidence="3">The sequence shown here is derived from an EMBL/GenBank/DDBJ whole genome shotgun (WGS) entry which is preliminary data.</text>
</comment>